<accession>A0A173LNX5</accession>
<keyword evidence="2" id="KW-0285">Flavoprotein</keyword>
<keyword evidence="7" id="KW-1185">Reference proteome</keyword>
<dbReference type="PANTHER" id="PTHR33798">
    <property type="entry name" value="FLAVOPROTEIN OXYGENASE"/>
    <property type="match status" value="1"/>
</dbReference>
<organism evidence="6 7">
    <name type="scientific">Dietzia timorensis</name>
    <dbReference type="NCBI Taxonomy" id="499555"/>
    <lineage>
        <taxon>Bacteria</taxon>
        <taxon>Bacillati</taxon>
        <taxon>Actinomycetota</taxon>
        <taxon>Actinomycetes</taxon>
        <taxon>Mycobacteriales</taxon>
        <taxon>Dietziaceae</taxon>
        <taxon>Dietzia</taxon>
    </lineage>
</organism>
<dbReference type="Pfam" id="PF01613">
    <property type="entry name" value="Flavin_Reduct"/>
    <property type="match status" value="1"/>
</dbReference>
<comment type="cofactor">
    <cofactor evidence="1">
        <name>FMN</name>
        <dbReference type="ChEBI" id="CHEBI:58210"/>
    </cofactor>
</comment>
<dbReference type="KEGG" id="dtm:BJL86_2604"/>
<reference evidence="6 7" key="1">
    <citation type="submission" date="2016-06" db="EMBL/GenBank/DDBJ databases">
        <title>Complete genome sequence of a saline-alkali tolerant type strain Dietzia timorensis ID05-A0528T.</title>
        <authorList>
            <person name="Wu X."/>
        </authorList>
    </citation>
    <scope>NUCLEOTIDE SEQUENCE [LARGE SCALE GENOMIC DNA]</scope>
    <source>
        <strain evidence="6 7">ID05-A0528</strain>
    </source>
</reference>
<dbReference type="EMBL" id="CP015961">
    <property type="protein sequence ID" value="ANI93364.1"/>
    <property type="molecule type" value="Genomic_DNA"/>
</dbReference>
<dbReference type="AlphaFoldDB" id="A0A173LNX5"/>
<evidence type="ECO:0000256" key="1">
    <source>
        <dbReference type="ARBA" id="ARBA00001917"/>
    </source>
</evidence>
<evidence type="ECO:0000256" key="4">
    <source>
        <dbReference type="ARBA" id="ARBA00038054"/>
    </source>
</evidence>
<proteinExistence type="inferred from homology"/>
<evidence type="ECO:0000256" key="3">
    <source>
        <dbReference type="ARBA" id="ARBA00022643"/>
    </source>
</evidence>
<dbReference type="InterPro" id="IPR012349">
    <property type="entry name" value="Split_barrel_FMN-bd"/>
</dbReference>
<dbReference type="STRING" id="499555.BJL86_2604"/>
<dbReference type="InterPro" id="IPR002563">
    <property type="entry name" value="Flavin_Rdtase-like_dom"/>
</dbReference>
<feature type="domain" description="Flavin reductase like" evidence="5">
    <location>
        <begin position="21"/>
        <end position="176"/>
    </location>
</feature>
<gene>
    <name evidence="6" type="ORF">BJL86_2604</name>
</gene>
<evidence type="ECO:0000256" key="2">
    <source>
        <dbReference type="ARBA" id="ARBA00022630"/>
    </source>
</evidence>
<evidence type="ECO:0000313" key="7">
    <source>
        <dbReference type="Proteomes" id="UP000186104"/>
    </source>
</evidence>
<dbReference type="SUPFAM" id="SSF50475">
    <property type="entry name" value="FMN-binding split barrel"/>
    <property type="match status" value="1"/>
</dbReference>
<keyword evidence="3" id="KW-0288">FMN</keyword>
<evidence type="ECO:0000313" key="6">
    <source>
        <dbReference type="EMBL" id="ANI93364.1"/>
    </source>
</evidence>
<dbReference type="RefSeq" id="WP_067475616.1">
    <property type="nucleotide sequence ID" value="NZ_CP015961.1"/>
</dbReference>
<dbReference type="PANTHER" id="PTHR33798:SF5">
    <property type="entry name" value="FLAVIN REDUCTASE LIKE DOMAIN-CONTAINING PROTEIN"/>
    <property type="match status" value="1"/>
</dbReference>
<sequence length="197" mass="21498">MRRNLPAAERSPDQVYSLLTSSIVPRPIAWVSTRSLEGMLNLAPYSFFTVASQDPAIVSVTSVGRKDTLANVRATGEFVVNIGSEHLIDQINESSGAYPREFDEFEAAGLTPEDSEYIDVPRVAEAAIAIECALHDLHEVGNGTLILGKVVNFSISESVLAEDGLPLIDKVRPPSRLGRTEWGLAPEVTERERPQVK</sequence>
<comment type="similarity">
    <text evidence="4">Belongs to the flavoredoxin family.</text>
</comment>
<dbReference type="Gene3D" id="2.30.110.10">
    <property type="entry name" value="Electron Transport, Fmn-binding Protein, Chain A"/>
    <property type="match status" value="1"/>
</dbReference>
<dbReference type="GO" id="GO:0010181">
    <property type="term" value="F:FMN binding"/>
    <property type="evidence" value="ECO:0007669"/>
    <property type="project" value="InterPro"/>
</dbReference>
<dbReference type="Proteomes" id="UP000186104">
    <property type="component" value="Chromosome"/>
</dbReference>
<dbReference type="GO" id="GO:0016646">
    <property type="term" value="F:oxidoreductase activity, acting on the CH-NH group of donors, NAD or NADP as acceptor"/>
    <property type="evidence" value="ECO:0007669"/>
    <property type="project" value="UniProtKB-ARBA"/>
</dbReference>
<protein>
    <recommendedName>
        <fullName evidence="5">Flavin reductase like domain-containing protein</fullName>
    </recommendedName>
</protein>
<name>A0A173LNX5_9ACTN</name>
<dbReference type="OrthoDB" id="9794638at2"/>
<evidence type="ECO:0000259" key="5">
    <source>
        <dbReference type="SMART" id="SM00903"/>
    </source>
</evidence>
<dbReference type="SMART" id="SM00903">
    <property type="entry name" value="Flavin_Reduct"/>
    <property type="match status" value="1"/>
</dbReference>